<organism evidence="1 2">
    <name type="scientific">Pyrrhoderma noxium</name>
    <dbReference type="NCBI Taxonomy" id="2282107"/>
    <lineage>
        <taxon>Eukaryota</taxon>
        <taxon>Fungi</taxon>
        <taxon>Dikarya</taxon>
        <taxon>Basidiomycota</taxon>
        <taxon>Agaricomycotina</taxon>
        <taxon>Agaricomycetes</taxon>
        <taxon>Hymenochaetales</taxon>
        <taxon>Hymenochaetaceae</taxon>
        <taxon>Pyrrhoderma</taxon>
    </lineage>
</organism>
<dbReference type="AlphaFoldDB" id="A0A286UKM4"/>
<sequence length="146" mass="16660">MDSIAYTPVREQLLSTAPATFPDSSVHPQTMMEFSRSIGNDPYRLISPRHLFSSSPYLSGTSLRREPRRRFNNLHSEDGPSSLPTTRIPSDIPLPNYVFPSPRSSCLFEASFLIHHFWTFALYGFWHSFTQVLLGTGLYKTHVLLL</sequence>
<gene>
    <name evidence="1" type="ORF">PNOK_0501300</name>
</gene>
<reference evidence="1 2" key="1">
    <citation type="journal article" date="2017" name="Mol. Ecol.">
        <title>Comparative and population genomic landscape of Phellinus noxius: A hypervariable fungus causing root rot in trees.</title>
        <authorList>
            <person name="Chung C.L."/>
            <person name="Lee T.J."/>
            <person name="Akiba M."/>
            <person name="Lee H.H."/>
            <person name="Kuo T.H."/>
            <person name="Liu D."/>
            <person name="Ke H.M."/>
            <person name="Yokoi T."/>
            <person name="Roa M.B."/>
            <person name="Lu M.J."/>
            <person name="Chang Y.Y."/>
            <person name="Ann P.J."/>
            <person name="Tsai J.N."/>
            <person name="Chen C.Y."/>
            <person name="Tzean S.S."/>
            <person name="Ota Y."/>
            <person name="Hattori T."/>
            <person name="Sahashi N."/>
            <person name="Liou R.F."/>
            <person name="Kikuchi T."/>
            <person name="Tsai I.J."/>
        </authorList>
    </citation>
    <scope>NUCLEOTIDE SEQUENCE [LARGE SCALE GENOMIC DNA]</scope>
    <source>
        <strain evidence="1 2">FFPRI411160</strain>
    </source>
</reference>
<evidence type="ECO:0000313" key="2">
    <source>
        <dbReference type="Proteomes" id="UP000217199"/>
    </source>
</evidence>
<evidence type="ECO:0000313" key="1">
    <source>
        <dbReference type="EMBL" id="PAV20079.1"/>
    </source>
</evidence>
<name>A0A286UKM4_9AGAM</name>
<dbReference type="EMBL" id="NBII01000004">
    <property type="protein sequence ID" value="PAV20079.1"/>
    <property type="molecule type" value="Genomic_DNA"/>
</dbReference>
<keyword evidence="2" id="KW-1185">Reference proteome</keyword>
<dbReference type="InParanoid" id="A0A286UKM4"/>
<comment type="caution">
    <text evidence="1">The sequence shown here is derived from an EMBL/GenBank/DDBJ whole genome shotgun (WGS) entry which is preliminary data.</text>
</comment>
<protein>
    <submittedName>
        <fullName evidence="1">Uncharacterized protein</fullName>
    </submittedName>
</protein>
<proteinExistence type="predicted"/>
<accession>A0A286UKM4</accession>
<dbReference type="Proteomes" id="UP000217199">
    <property type="component" value="Unassembled WGS sequence"/>
</dbReference>